<name>A0A1M5S6J3_9FLAO</name>
<reference evidence="2" key="1">
    <citation type="submission" date="2016-11" db="EMBL/GenBank/DDBJ databases">
        <authorList>
            <person name="Varghese N."/>
            <person name="Submissions S."/>
        </authorList>
    </citation>
    <scope>NUCLEOTIDE SEQUENCE [LARGE SCALE GENOMIC DNA]</scope>
    <source>
        <strain evidence="2">DSM 19055</strain>
    </source>
</reference>
<dbReference type="InterPro" id="IPR031009">
    <property type="entry name" value="Tcm_partner"/>
</dbReference>
<dbReference type="NCBIfam" id="TIGR04474">
    <property type="entry name" value="tcm_partner"/>
    <property type="match status" value="1"/>
</dbReference>
<evidence type="ECO:0000313" key="1">
    <source>
        <dbReference type="EMBL" id="SHH34065.1"/>
    </source>
</evidence>
<dbReference type="Proteomes" id="UP000184047">
    <property type="component" value="Unassembled WGS sequence"/>
</dbReference>
<keyword evidence="2" id="KW-1185">Reference proteome</keyword>
<protein>
    <submittedName>
        <fullName evidence="1">Three-Cys-motif partner protein</fullName>
    </submittedName>
</protein>
<accession>A0A1M5S6J3</accession>
<dbReference type="STRING" id="421058.SAMN05421866_2652"/>
<organism evidence="1 2">
    <name type="scientific">Chryseobacterium oranimense</name>
    <dbReference type="NCBI Taxonomy" id="421058"/>
    <lineage>
        <taxon>Bacteria</taxon>
        <taxon>Pseudomonadati</taxon>
        <taxon>Bacteroidota</taxon>
        <taxon>Flavobacteriia</taxon>
        <taxon>Flavobacteriales</taxon>
        <taxon>Weeksellaceae</taxon>
        <taxon>Chryseobacterium group</taxon>
        <taxon>Chryseobacterium</taxon>
    </lineage>
</organism>
<proteinExistence type="predicted"/>
<dbReference type="OrthoDB" id="7838592at2"/>
<dbReference type="AlphaFoldDB" id="A0A1M5S6J3"/>
<dbReference type="RefSeq" id="WP_073063544.1">
    <property type="nucleotide sequence ID" value="NZ_FQWT01000003.1"/>
</dbReference>
<dbReference type="EMBL" id="FQWT01000003">
    <property type="protein sequence ID" value="SHH34065.1"/>
    <property type="molecule type" value="Genomic_DNA"/>
</dbReference>
<gene>
    <name evidence="1" type="ORF">SAMN05421866_2652</name>
</gene>
<sequence>MNEFGGNWTENKIEILVEYARAYLTIMKKKAEEYNWQLLYFDGFAGSGEIKGEDKNNIVGAAKRILEIDHPRGFDLYYFVEKEKEFAENLKKTLHETFPNKKKCIHVANNDCNEKIESMSRFLSEKKKRYKSLAYIDPYGMQVNWKSLQTLKQHSVDVWILVPTGIGLNRLLKKDGNISEAWIAKLEMFLGMTKDEILPYFYQESTIHTLFGEEIKITKEQNAVEKAAKLYEERLKNLFKFVSKPYILKNKNNSIMFHFFMASDTRVAINIANSITKKFNNGTI</sequence>
<evidence type="ECO:0000313" key="2">
    <source>
        <dbReference type="Proteomes" id="UP000184047"/>
    </source>
</evidence>